<proteinExistence type="predicted"/>
<feature type="region of interest" description="Disordered" evidence="1">
    <location>
        <begin position="20"/>
        <end position="83"/>
    </location>
</feature>
<feature type="compositionally biased region" description="Polar residues" evidence="1">
    <location>
        <begin position="50"/>
        <end position="73"/>
    </location>
</feature>
<evidence type="ECO:0000256" key="1">
    <source>
        <dbReference type="SAM" id="MobiDB-lite"/>
    </source>
</evidence>
<evidence type="ECO:0000313" key="2">
    <source>
        <dbReference type="EMBL" id="GAA0756609.1"/>
    </source>
</evidence>
<gene>
    <name evidence="2" type="ORF">GCM10009107_35290</name>
</gene>
<reference evidence="2 3" key="1">
    <citation type="journal article" date="2019" name="Int. J. Syst. Evol. Microbiol.">
        <title>The Global Catalogue of Microorganisms (GCM) 10K type strain sequencing project: providing services to taxonomists for standard genome sequencing and annotation.</title>
        <authorList>
            <consortium name="The Broad Institute Genomics Platform"/>
            <consortium name="The Broad Institute Genome Sequencing Center for Infectious Disease"/>
            <person name="Wu L."/>
            <person name="Ma J."/>
        </authorList>
    </citation>
    <scope>NUCLEOTIDE SEQUENCE [LARGE SCALE GENOMIC DNA]</scope>
    <source>
        <strain evidence="2 3">JCM 15503</strain>
    </source>
</reference>
<dbReference type="EMBL" id="BAAAEW010000023">
    <property type="protein sequence ID" value="GAA0756609.1"/>
    <property type="molecule type" value="Genomic_DNA"/>
</dbReference>
<comment type="caution">
    <text evidence="2">The sequence shown here is derived from an EMBL/GenBank/DDBJ whole genome shotgun (WGS) entry which is preliminary data.</text>
</comment>
<sequence>MGTGKRMSTLSALRLPKAFPPFSLSKGLQAPHKCPSQMPLTNAHHKCPSPMNSETANPGSVSTEGSQRESGTSPPAEPRGARLGFNVLGMEADGAMCAPG</sequence>
<keyword evidence="3" id="KW-1185">Reference proteome</keyword>
<dbReference type="Proteomes" id="UP001500279">
    <property type="component" value="Unassembled WGS sequence"/>
</dbReference>
<evidence type="ECO:0000313" key="3">
    <source>
        <dbReference type="Proteomes" id="UP001500279"/>
    </source>
</evidence>
<name>A0ABN1K6R9_9BURK</name>
<accession>A0ABN1K6R9</accession>
<organism evidence="2 3">
    <name type="scientific">Ideonella azotifigens</name>
    <dbReference type="NCBI Taxonomy" id="513160"/>
    <lineage>
        <taxon>Bacteria</taxon>
        <taxon>Pseudomonadati</taxon>
        <taxon>Pseudomonadota</taxon>
        <taxon>Betaproteobacteria</taxon>
        <taxon>Burkholderiales</taxon>
        <taxon>Sphaerotilaceae</taxon>
        <taxon>Ideonella</taxon>
    </lineage>
</organism>
<protein>
    <submittedName>
        <fullName evidence="2">Uncharacterized protein</fullName>
    </submittedName>
</protein>